<sequence>MSRRSRTTATAATAALVLGLAALGGLPASAAPPGEPVTVATGLNNPRQLSIGPGHTLYVAEAGSAAACEPIPGVDAAYALCGMTGSVTEVSRSGQRRVVTDLPALGFNGEVLGASDVQVRGTSIAVLIGGMAGAATARDGLADAFADFGTLQTGSLRSAPLTADDLALVADINAFEVASNPDGNDPPDSNAVGFAPLGAKHWAVTDAGGNTLLTAGDDGVSTVAVFPNGDLVPNPFGPGMIPPQAVPTDVAVGPDGAYYVSQLTGFPFPTGASTIWRVTSDGQVSAYATGLTMVTSLAWRDGVLYAVQLDDGSFFDGHVGSLREVTPGGSMHDAVVDGLSAPYGLAIRGTSAFVTVDSVSSGGGSVLQIDLR</sequence>
<feature type="signal peptide" evidence="1">
    <location>
        <begin position="1"/>
        <end position="30"/>
    </location>
</feature>
<name>A0A5M8QAD6_9MICO</name>
<evidence type="ECO:0000313" key="2">
    <source>
        <dbReference type="EMBL" id="KAA6432128.1"/>
    </source>
</evidence>
<protein>
    <submittedName>
        <fullName evidence="2">ScyD/ScyE family protein</fullName>
    </submittedName>
</protein>
<dbReference type="OrthoDB" id="928769at2"/>
<comment type="caution">
    <text evidence="2">The sequence shown here is derived from an EMBL/GenBank/DDBJ whole genome shotgun (WGS) entry which is preliminary data.</text>
</comment>
<evidence type="ECO:0000256" key="1">
    <source>
        <dbReference type="SAM" id="SignalP"/>
    </source>
</evidence>
<dbReference type="NCBIfam" id="NF033206">
    <property type="entry name" value="ScyE_fam"/>
    <property type="match status" value="1"/>
</dbReference>
<keyword evidence="3" id="KW-1185">Reference proteome</keyword>
<dbReference type="EMBL" id="VOIR01000015">
    <property type="protein sequence ID" value="KAA6432128.1"/>
    <property type="molecule type" value="Genomic_DNA"/>
</dbReference>
<dbReference type="InterPro" id="IPR048031">
    <property type="entry name" value="ScyD/ScyE-like"/>
</dbReference>
<dbReference type="SUPFAM" id="SSF63829">
    <property type="entry name" value="Calcium-dependent phosphotriesterase"/>
    <property type="match status" value="1"/>
</dbReference>
<organism evidence="2 3">
    <name type="scientific">Agrococcus sediminis</name>
    <dbReference type="NCBI Taxonomy" id="2599924"/>
    <lineage>
        <taxon>Bacteria</taxon>
        <taxon>Bacillati</taxon>
        <taxon>Actinomycetota</taxon>
        <taxon>Actinomycetes</taxon>
        <taxon>Micrococcales</taxon>
        <taxon>Microbacteriaceae</taxon>
        <taxon>Agrococcus</taxon>
    </lineage>
</organism>
<accession>A0A5M8QAD6</accession>
<keyword evidence="1" id="KW-0732">Signal</keyword>
<dbReference type="RefSeq" id="WP_146357259.1">
    <property type="nucleotide sequence ID" value="NZ_VOIR01000015.1"/>
</dbReference>
<dbReference type="Proteomes" id="UP000323221">
    <property type="component" value="Unassembled WGS sequence"/>
</dbReference>
<reference evidence="2 3" key="1">
    <citation type="submission" date="2019-08" db="EMBL/GenBank/DDBJ databases">
        <title>Agrococcus lahaulensis sp. nov., isolated from a cold desert of the Indian Himalayas.</title>
        <authorList>
            <person name="Qu J.H."/>
        </authorList>
    </citation>
    <scope>NUCLEOTIDE SEQUENCE [LARGE SCALE GENOMIC DNA]</scope>
    <source>
        <strain evidence="2 3">NS18</strain>
    </source>
</reference>
<feature type="chain" id="PRO_5024372983" evidence="1">
    <location>
        <begin position="31"/>
        <end position="372"/>
    </location>
</feature>
<evidence type="ECO:0000313" key="3">
    <source>
        <dbReference type="Proteomes" id="UP000323221"/>
    </source>
</evidence>
<gene>
    <name evidence="2" type="ORF">FQ330_10145</name>
</gene>
<proteinExistence type="predicted"/>
<dbReference type="AlphaFoldDB" id="A0A5M8QAD6"/>